<sequence>MADDKSKADQRDRSRVAGDEDYEVDYLAEKLGVSRAQVKDAIAAVGNNREAVEKHLRGN</sequence>
<dbReference type="OrthoDB" id="965891at2"/>
<protein>
    <submittedName>
        <fullName evidence="1">DUF3606 domain-containing protein</fullName>
    </submittedName>
</protein>
<name>A0A2T3HMX8_9SPHI</name>
<dbReference type="InterPro" id="IPR022037">
    <property type="entry name" value="DUF3606"/>
</dbReference>
<gene>
    <name evidence="1" type="ORF">C7T94_07560</name>
</gene>
<reference evidence="1 2" key="1">
    <citation type="submission" date="2018-03" db="EMBL/GenBank/DDBJ databases">
        <authorList>
            <person name="Keele B.F."/>
        </authorList>
    </citation>
    <scope>NUCLEOTIDE SEQUENCE [LARGE SCALE GENOMIC DNA]</scope>
    <source>
        <strain evidence="1 2">YL28-9</strain>
    </source>
</reference>
<dbReference type="EMBL" id="PYLS01000005">
    <property type="protein sequence ID" value="PST83731.1"/>
    <property type="molecule type" value="Genomic_DNA"/>
</dbReference>
<dbReference type="AlphaFoldDB" id="A0A2T3HMX8"/>
<dbReference type="Pfam" id="PF12244">
    <property type="entry name" value="DUF3606"/>
    <property type="match status" value="1"/>
</dbReference>
<accession>A0A2T3HMX8</accession>
<organism evidence="1 2">
    <name type="scientific">Pedobacter yulinensis</name>
    <dbReference type="NCBI Taxonomy" id="2126353"/>
    <lineage>
        <taxon>Bacteria</taxon>
        <taxon>Pseudomonadati</taxon>
        <taxon>Bacteroidota</taxon>
        <taxon>Sphingobacteriia</taxon>
        <taxon>Sphingobacteriales</taxon>
        <taxon>Sphingobacteriaceae</taxon>
        <taxon>Pedobacter</taxon>
    </lineage>
</organism>
<evidence type="ECO:0000313" key="2">
    <source>
        <dbReference type="Proteomes" id="UP000240912"/>
    </source>
</evidence>
<dbReference type="RefSeq" id="WP_107215994.1">
    <property type="nucleotide sequence ID" value="NZ_KZ686269.1"/>
</dbReference>
<dbReference type="Proteomes" id="UP000240912">
    <property type="component" value="Unassembled WGS sequence"/>
</dbReference>
<proteinExistence type="predicted"/>
<evidence type="ECO:0000313" key="1">
    <source>
        <dbReference type="EMBL" id="PST83731.1"/>
    </source>
</evidence>
<keyword evidence="2" id="KW-1185">Reference proteome</keyword>
<comment type="caution">
    <text evidence="1">The sequence shown here is derived from an EMBL/GenBank/DDBJ whole genome shotgun (WGS) entry which is preliminary data.</text>
</comment>